<dbReference type="PANTHER" id="PTHR21660:SF1">
    <property type="entry name" value="ACYL-COENZYME A THIOESTERASE 13"/>
    <property type="match status" value="1"/>
</dbReference>
<evidence type="ECO:0000313" key="5">
    <source>
        <dbReference type="Proteomes" id="UP000000483"/>
    </source>
</evidence>
<dbReference type="PANTHER" id="PTHR21660">
    <property type="entry name" value="THIOESTERASE SUPERFAMILY MEMBER-RELATED"/>
    <property type="match status" value="1"/>
</dbReference>
<dbReference type="STRING" id="880072.Desac_1836"/>
<evidence type="ECO:0000259" key="3">
    <source>
        <dbReference type="Pfam" id="PF03061"/>
    </source>
</evidence>
<dbReference type="CDD" id="cd03443">
    <property type="entry name" value="PaaI_thioesterase"/>
    <property type="match status" value="1"/>
</dbReference>
<gene>
    <name evidence="4" type="ordered locus">Desac_1836</name>
</gene>
<dbReference type="KEGG" id="dao:Desac_1836"/>
<dbReference type="Gene3D" id="3.10.129.10">
    <property type="entry name" value="Hotdog Thioesterase"/>
    <property type="match status" value="1"/>
</dbReference>
<evidence type="ECO:0000256" key="2">
    <source>
        <dbReference type="ARBA" id="ARBA00022801"/>
    </source>
</evidence>
<dbReference type="AlphaFoldDB" id="F2NI49"/>
<keyword evidence="2" id="KW-0378">Hydrolase</keyword>
<dbReference type="NCBIfam" id="TIGR00369">
    <property type="entry name" value="unchar_dom_1"/>
    <property type="match status" value="1"/>
</dbReference>
<dbReference type="InterPro" id="IPR003736">
    <property type="entry name" value="PAAI_dom"/>
</dbReference>
<dbReference type="EMBL" id="CP002629">
    <property type="protein sequence ID" value="AEB09675.1"/>
    <property type="molecule type" value="Genomic_DNA"/>
</dbReference>
<dbReference type="InterPro" id="IPR006683">
    <property type="entry name" value="Thioestr_dom"/>
</dbReference>
<feature type="domain" description="Thioesterase" evidence="3">
    <location>
        <begin position="56"/>
        <end position="128"/>
    </location>
</feature>
<dbReference type="eggNOG" id="COG2050">
    <property type="taxonomic scope" value="Bacteria"/>
</dbReference>
<dbReference type="HOGENOM" id="CLU_089876_5_1_7"/>
<dbReference type="GO" id="GO:0047617">
    <property type="term" value="F:fatty acyl-CoA hydrolase activity"/>
    <property type="evidence" value="ECO:0007669"/>
    <property type="project" value="InterPro"/>
</dbReference>
<dbReference type="Pfam" id="PF03061">
    <property type="entry name" value="4HBT"/>
    <property type="match status" value="1"/>
</dbReference>
<name>F2NI49_DESAR</name>
<dbReference type="SUPFAM" id="SSF54637">
    <property type="entry name" value="Thioesterase/thiol ester dehydrase-isomerase"/>
    <property type="match status" value="1"/>
</dbReference>
<accession>F2NI49</accession>
<evidence type="ECO:0000313" key="4">
    <source>
        <dbReference type="EMBL" id="AEB09675.1"/>
    </source>
</evidence>
<evidence type="ECO:0000256" key="1">
    <source>
        <dbReference type="ARBA" id="ARBA00008324"/>
    </source>
</evidence>
<sequence length="143" mass="15613">MPEVYQPLTPEQEAAVRARITNNPFIISMGIEVPELGLGYARFVMPFKPGLANSIGLLQGGMIAALADEAVAYALWSLVPEEELISTVELKVNFLAPVRQGPVEAIARIAKRGGTLSLGEVEVWEKDRLAAKGLFTYIHLKPR</sequence>
<keyword evidence="5" id="KW-1185">Reference proteome</keyword>
<organism evidence="4 5">
    <name type="scientific">Desulfobacca acetoxidans (strain ATCC 700848 / DSM 11109 / ASRB2)</name>
    <dbReference type="NCBI Taxonomy" id="880072"/>
    <lineage>
        <taxon>Bacteria</taxon>
        <taxon>Pseudomonadati</taxon>
        <taxon>Thermodesulfobacteriota</taxon>
        <taxon>Desulfobaccia</taxon>
        <taxon>Desulfobaccales</taxon>
        <taxon>Desulfobaccaceae</taxon>
        <taxon>Desulfobacca</taxon>
    </lineage>
</organism>
<proteinExistence type="inferred from homology"/>
<dbReference type="RefSeq" id="WP_013706784.1">
    <property type="nucleotide sequence ID" value="NC_015388.1"/>
</dbReference>
<dbReference type="Proteomes" id="UP000000483">
    <property type="component" value="Chromosome"/>
</dbReference>
<reference evidence="4 5" key="1">
    <citation type="journal article" date="2011" name="Stand. Genomic Sci.">
        <title>Complete genome sequence of the acetate-degrading sulfate reducer Desulfobacca acetoxidans type strain (ASRB2).</title>
        <authorList>
            <person name="Goker M."/>
            <person name="Teshima H."/>
            <person name="Lapidus A."/>
            <person name="Nolan M."/>
            <person name="Lucas S."/>
            <person name="Hammon N."/>
            <person name="Deshpande S."/>
            <person name="Cheng J.F."/>
            <person name="Tapia R."/>
            <person name="Han C."/>
            <person name="Goodwin L."/>
            <person name="Pitluck S."/>
            <person name="Huntemann M."/>
            <person name="Liolios K."/>
            <person name="Ivanova N."/>
            <person name="Pagani I."/>
            <person name="Mavromatis K."/>
            <person name="Ovchinikova G."/>
            <person name="Pati A."/>
            <person name="Chen A."/>
            <person name="Palaniappan K."/>
            <person name="Land M."/>
            <person name="Hauser L."/>
            <person name="Brambilla E.M."/>
            <person name="Rohde M."/>
            <person name="Spring S."/>
            <person name="Detter J.C."/>
            <person name="Woyke T."/>
            <person name="Bristow J."/>
            <person name="Eisen J.A."/>
            <person name="Markowitz V."/>
            <person name="Hugenholtz P."/>
            <person name="Kyrpides N.C."/>
            <person name="Klenk H.P."/>
        </authorList>
    </citation>
    <scope>NUCLEOTIDE SEQUENCE [LARGE SCALE GENOMIC DNA]</scope>
    <source>
        <strain evidence="5">ATCC 700848 / DSM 11109 / ASRB2</strain>
    </source>
</reference>
<dbReference type="InterPro" id="IPR039298">
    <property type="entry name" value="ACOT13"/>
</dbReference>
<comment type="similarity">
    <text evidence="1">Belongs to the thioesterase PaaI family.</text>
</comment>
<reference evidence="5" key="2">
    <citation type="submission" date="2011-03" db="EMBL/GenBank/DDBJ databases">
        <title>The complete genome of Desulfobacca acetoxidans DSM 11109.</title>
        <authorList>
            <consortium name="US DOE Joint Genome Institute (JGI-PGF)"/>
            <person name="Lucas S."/>
            <person name="Copeland A."/>
            <person name="Lapidus A."/>
            <person name="Bruce D."/>
            <person name="Goodwin L."/>
            <person name="Pitluck S."/>
            <person name="Peters L."/>
            <person name="Kyrpides N."/>
            <person name="Mavromatis K."/>
            <person name="Ivanova N."/>
            <person name="Ovchinnikova G."/>
            <person name="Teshima H."/>
            <person name="Detter J.C."/>
            <person name="Han C."/>
            <person name="Land M."/>
            <person name="Hauser L."/>
            <person name="Markowitz V."/>
            <person name="Cheng J.-F."/>
            <person name="Hugenholtz P."/>
            <person name="Woyke T."/>
            <person name="Wu D."/>
            <person name="Spring S."/>
            <person name="Schueler E."/>
            <person name="Brambilla E."/>
            <person name="Klenk H.-P."/>
            <person name="Eisen J.A."/>
        </authorList>
    </citation>
    <scope>NUCLEOTIDE SEQUENCE [LARGE SCALE GENOMIC DNA]</scope>
    <source>
        <strain evidence="5">ATCC 700848 / DSM 11109 / ASRB2</strain>
    </source>
</reference>
<protein>
    <submittedName>
        <fullName evidence="4">Phenylacetic acid degradation-related protein</fullName>
    </submittedName>
</protein>
<dbReference type="InterPro" id="IPR029069">
    <property type="entry name" value="HotDog_dom_sf"/>
</dbReference>